<evidence type="ECO:0000313" key="10">
    <source>
        <dbReference type="Proteomes" id="UP000221165"/>
    </source>
</evidence>
<dbReference type="GO" id="GO:0005763">
    <property type="term" value="C:mitochondrial small ribosomal subunit"/>
    <property type="evidence" value="ECO:0007669"/>
    <property type="project" value="TreeGrafter"/>
</dbReference>
<evidence type="ECO:0000313" key="9">
    <source>
        <dbReference type="EMBL" id="PHJ22106.1"/>
    </source>
</evidence>
<keyword evidence="3" id="KW-0809">Transit peptide</keyword>
<keyword evidence="2" id="KW-0479">Metal-binding</keyword>
<dbReference type="GO" id="GO:0003735">
    <property type="term" value="F:structural constituent of ribosome"/>
    <property type="evidence" value="ECO:0007669"/>
    <property type="project" value="TreeGrafter"/>
</dbReference>
<sequence>MGARPFMSTTPAAMELLSPWSTPSIRAPALGVFDRSCALLRATGQLGAPHRCLRRRPVSPLDSRLSLAPVSPARPYYAPRVHRSNRRILGASVTIRRRGSSGEVPGERQVHCRAGVAQRPQHQVGFSTTPGPLTTWPGGADAGQGVDACVGPECSNSCSAKNHCNSGTLCGTSANNRTRSRVHRRAVFVPPARVHSLHHSFRGYRFDRIVDCPEPDPQAVASLDRLAMSDSKSLKIPEEVRAKLELLLRRVGQKRDLENMGKFIMAKLTARTSVEVPRCLPSQILRSASCEASTTRTGSRGDTGNSSAVAQEAAVQSTAQEALRQQEALALAEDHRHRLFRKFMGSHSPLSAAAYTAHRYAGVYASMVRILNEIKLRAPDFKPQRVMELQAGFAAGLLAAHKLWGSGDENRPVSRAPVCPNERPSAGQLKFLLAIERSTHLGNIGKYLTAELAPPVQWQMGLYEEGSSVSRRDGPACKDGQGSGMDLVIMPHCLLSSVDGQESRHMLVRNMWNRLNHGGILVLVERGTPTGFRVIHAVRELFISELGVGKFHFLAPCPHESICPVALTGRDWCHFAQRVHRLPHHLYCKGSRAKNVEEEKYSYLVVRKMEGPRNKYSTERDCQTPEERSHFWPRIVMPVIRAGQHCLIDLCAHPHTFERVAVSKSMPHAAGYKLARKAAWGDLWRFPRRVVRPEARGYTDEETRQHLLRLASKARTNSLSGQDVRGQTGSGVERQRLEADFLRFFGS</sequence>
<name>A0A2C6L380_9APIC</name>
<dbReference type="GO" id="GO:0008168">
    <property type="term" value="F:methyltransferase activity"/>
    <property type="evidence" value="ECO:0007669"/>
    <property type="project" value="InterPro"/>
</dbReference>
<dbReference type="InterPro" id="IPR052571">
    <property type="entry name" value="Mt_RNA_Methyltransferase"/>
</dbReference>
<comment type="subcellular location">
    <subcellularLocation>
        <location evidence="1">Mitochondrion</location>
    </subcellularLocation>
</comment>
<evidence type="ECO:0000256" key="2">
    <source>
        <dbReference type="ARBA" id="ARBA00022723"/>
    </source>
</evidence>
<dbReference type="GO" id="GO:0046872">
    <property type="term" value="F:metal ion binding"/>
    <property type="evidence" value="ECO:0007669"/>
    <property type="project" value="UniProtKB-KW"/>
</dbReference>
<dbReference type="Proteomes" id="UP000221165">
    <property type="component" value="Unassembled WGS sequence"/>
</dbReference>
<gene>
    <name evidence="9" type="ORF">CSUI_004048</name>
</gene>
<dbReference type="SUPFAM" id="SSF53335">
    <property type="entry name" value="S-adenosyl-L-methionine-dependent methyltransferases"/>
    <property type="match status" value="1"/>
</dbReference>
<evidence type="ECO:0000256" key="4">
    <source>
        <dbReference type="ARBA" id="ARBA00023004"/>
    </source>
</evidence>
<dbReference type="OrthoDB" id="421327at2759"/>
<proteinExistence type="predicted"/>
<keyword evidence="4" id="KW-0408">Iron</keyword>
<evidence type="ECO:0000256" key="6">
    <source>
        <dbReference type="ARBA" id="ARBA00023128"/>
    </source>
</evidence>
<dbReference type="Pfam" id="PF09243">
    <property type="entry name" value="Rsm22"/>
    <property type="match status" value="2"/>
</dbReference>
<evidence type="ECO:0000256" key="1">
    <source>
        <dbReference type="ARBA" id="ARBA00004173"/>
    </source>
</evidence>
<comment type="caution">
    <text evidence="9">The sequence shown here is derived from an EMBL/GenBank/DDBJ whole genome shotgun (WGS) entry which is preliminary data.</text>
</comment>
<accession>A0A2C6L380</accession>
<keyword evidence="10" id="KW-1185">Reference proteome</keyword>
<dbReference type="PANTHER" id="PTHR13184:SF5">
    <property type="entry name" value="METHYLTRANSFERASE-LIKE PROTEIN 17, MITOCHONDRIAL"/>
    <property type="match status" value="1"/>
</dbReference>
<evidence type="ECO:0000256" key="7">
    <source>
        <dbReference type="ARBA" id="ARBA00045681"/>
    </source>
</evidence>
<dbReference type="VEuPathDB" id="ToxoDB:CSUI_004048"/>
<evidence type="ECO:0000256" key="5">
    <source>
        <dbReference type="ARBA" id="ARBA00023014"/>
    </source>
</evidence>
<protein>
    <submittedName>
        <fullName evidence="9">Mitochondrial small ribosomal subunit rsm22 protein</fullName>
    </submittedName>
</protein>
<keyword evidence="5" id="KW-0411">Iron-sulfur</keyword>
<dbReference type="RefSeq" id="XP_067923783.1">
    <property type="nucleotide sequence ID" value="XM_068064243.1"/>
</dbReference>
<feature type="compositionally biased region" description="Low complexity" evidence="8">
    <location>
        <begin position="293"/>
        <end position="310"/>
    </location>
</feature>
<dbReference type="GeneID" id="94427454"/>
<dbReference type="PANTHER" id="PTHR13184">
    <property type="entry name" value="37S RIBOSOMAL PROTEIN S22"/>
    <property type="match status" value="1"/>
</dbReference>
<feature type="region of interest" description="Disordered" evidence="8">
    <location>
        <begin position="290"/>
        <end position="310"/>
    </location>
</feature>
<keyword evidence="6" id="KW-0496">Mitochondrion</keyword>
<dbReference type="InterPro" id="IPR029063">
    <property type="entry name" value="SAM-dependent_MTases_sf"/>
</dbReference>
<dbReference type="EMBL" id="MIGC01001817">
    <property type="protein sequence ID" value="PHJ22106.1"/>
    <property type="molecule type" value="Genomic_DNA"/>
</dbReference>
<dbReference type="AlphaFoldDB" id="A0A2C6L380"/>
<dbReference type="GO" id="GO:0051536">
    <property type="term" value="F:iron-sulfur cluster binding"/>
    <property type="evidence" value="ECO:0007669"/>
    <property type="project" value="UniProtKB-KW"/>
</dbReference>
<comment type="function">
    <text evidence="7">Mitochondrial ribosome (mitoribosome) assembly factor. Binds at the interface of the head and body domains of the mitochondrial small ribosomal subunit (mt-SSU), occluding the mRNA channel and preventing compaction of the head domain towards the body. Probable inactive methyltransferase: retains the characteristic folding and ability to bind S-adenosyl-L-methionine, but it probably lost its methyltransferase activity.</text>
</comment>
<evidence type="ECO:0000256" key="8">
    <source>
        <dbReference type="SAM" id="MobiDB-lite"/>
    </source>
</evidence>
<evidence type="ECO:0000256" key="3">
    <source>
        <dbReference type="ARBA" id="ARBA00022946"/>
    </source>
</evidence>
<reference evidence="9 10" key="1">
    <citation type="journal article" date="2017" name="Int. J. Parasitol.">
        <title>The genome of the protozoan parasite Cystoisospora suis and a reverse vaccinology approach to identify vaccine candidates.</title>
        <authorList>
            <person name="Palmieri N."/>
            <person name="Shrestha A."/>
            <person name="Ruttkowski B."/>
            <person name="Beck T."/>
            <person name="Vogl C."/>
            <person name="Tomley F."/>
            <person name="Blake D.P."/>
            <person name="Joachim A."/>
        </authorList>
    </citation>
    <scope>NUCLEOTIDE SEQUENCE [LARGE SCALE GENOMIC DNA]</scope>
    <source>
        <strain evidence="9 10">Wien I</strain>
    </source>
</reference>
<dbReference type="InterPro" id="IPR015324">
    <property type="entry name" value="Ribosomal_Rsm22-like"/>
</dbReference>
<organism evidence="9 10">
    <name type="scientific">Cystoisospora suis</name>
    <dbReference type="NCBI Taxonomy" id="483139"/>
    <lineage>
        <taxon>Eukaryota</taxon>
        <taxon>Sar</taxon>
        <taxon>Alveolata</taxon>
        <taxon>Apicomplexa</taxon>
        <taxon>Conoidasida</taxon>
        <taxon>Coccidia</taxon>
        <taxon>Eucoccidiorida</taxon>
        <taxon>Eimeriorina</taxon>
        <taxon>Sarcocystidae</taxon>
        <taxon>Cystoisospora</taxon>
    </lineage>
</organism>
<dbReference type="GO" id="GO:0006412">
    <property type="term" value="P:translation"/>
    <property type="evidence" value="ECO:0007669"/>
    <property type="project" value="InterPro"/>
</dbReference>